<evidence type="ECO:0000256" key="5">
    <source>
        <dbReference type="ARBA" id="ARBA00023136"/>
    </source>
</evidence>
<dbReference type="EMBL" id="AWUE01021090">
    <property type="protein sequence ID" value="OMO63633.1"/>
    <property type="molecule type" value="Genomic_DNA"/>
</dbReference>
<name>A0A1R3GZW9_9ROSI</name>
<evidence type="ECO:0000256" key="2">
    <source>
        <dbReference type="ARBA" id="ARBA00022692"/>
    </source>
</evidence>
<dbReference type="STRING" id="93759.A0A1R3GZW9"/>
<accession>A0A1R3GZW9</accession>
<dbReference type="InterPro" id="IPR011009">
    <property type="entry name" value="Kinase-like_dom_sf"/>
</dbReference>
<evidence type="ECO:0000256" key="1">
    <source>
        <dbReference type="ARBA" id="ARBA00004167"/>
    </source>
</evidence>
<dbReference type="PANTHER" id="PTHR47974">
    <property type="entry name" value="OS07G0415500 PROTEIN"/>
    <property type="match status" value="1"/>
</dbReference>
<comment type="caution">
    <text evidence="7">The sequence shown here is derived from an EMBL/GenBank/DDBJ whole genome shotgun (WGS) entry which is preliminary data.</text>
</comment>
<evidence type="ECO:0000256" key="6">
    <source>
        <dbReference type="SAM" id="Phobius"/>
    </source>
</evidence>
<keyword evidence="8" id="KW-1185">Reference proteome</keyword>
<keyword evidence="4 6" id="KW-1133">Transmembrane helix</keyword>
<proteinExistence type="predicted"/>
<dbReference type="Gene3D" id="3.30.200.20">
    <property type="entry name" value="Phosphorylase Kinase, domain 1"/>
    <property type="match status" value="1"/>
</dbReference>
<evidence type="ECO:0000256" key="4">
    <source>
        <dbReference type="ARBA" id="ARBA00022989"/>
    </source>
</evidence>
<dbReference type="GO" id="GO:0016020">
    <property type="term" value="C:membrane"/>
    <property type="evidence" value="ECO:0007669"/>
    <property type="project" value="UniProtKB-SubCell"/>
</dbReference>
<comment type="subcellular location">
    <subcellularLocation>
        <location evidence="1">Membrane</location>
        <topology evidence="1">Single-pass membrane protein</topology>
    </subcellularLocation>
</comment>
<protein>
    <recommendedName>
        <fullName evidence="9">Protein kinase domain-containing protein</fullName>
    </recommendedName>
</protein>
<evidence type="ECO:0000313" key="8">
    <source>
        <dbReference type="Proteomes" id="UP000187203"/>
    </source>
</evidence>
<dbReference type="OrthoDB" id="4062651at2759"/>
<gene>
    <name evidence="7" type="ORF">COLO4_32281</name>
</gene>
<organism evidence="7 8">
    <name type="scientific">Corchorus olitorius</name>
    <dbReference type="NCBI Taxonomy" id="93759"/>
    <lineage>
        <taxon>Eukaryota</taxon>
        <taxon>Viridiplantae</taxon>
        <taxon>Streptophyta</taxon>
        <taxon>Embryophyta</taxon>
        <taxon>Tracheophyta</taxon>
        <taxon>Spermatophyta</taxon>
        <taxon>Magnoliopsida</taxon>
        <taxon>eudicotyledons</taxon>
        <taxon>Gunneridae</taxon>
        <taxon>Pentapetalae</taxon>
        <taxon>rosids</taxon>
        <taxon>malvids</taxon>
        <taxon>Malvales</taxon>
        <taxon>Malvaceae</taxon>
        <taxon>Grewioideae</taxon>
        <taxon>Apeibeae</taxon>
        <taxon>Corchorus</taxon>
    </lineage>
</organism>
<keyword evidence="2 6" id="KW-0812">Transmembrane</keyword>
<keyword evidence="3" id="KW-0732">Signal</keyword>
<keyword evidence="5 6" id="KW-0472">Membrane</keyword>
<dbReference type="PANTHER" id="PTHR47974:SF23">
    <property type="entry name" value="RECEPTOR-LIKE SERINE_THREONINE-PROTEIN KINASE"/>
    <property type="match status" value="1"/>
</dbReference>
<evidence type="ECO:0000256" key="3">
    <source>
        <dbReference type="ARBA" id="ARBA00022729"/>
    </source>
</evidence>
<evidence type="ECO:0000313" key="7">
    <source>
        <dbReference type="EMBL" id="OMO63633.1"/>
    </source>
</evidence>
<reference evidence="8" key="1">
    <citation type="submission" date="2013-09" db="EMBL/GenBank/DDBJ databases">
        <title>Corchorus olitorius genome sequencing.</title>
        <authorList>
            <person name="Alam M."/>
            <person name="Haque M.S."/>
            <person name="Islam M.S."/>
            <person name="Emdad E.M."/>
            <person name="Islam M.M."/>
            <person name="Ahmed B."/>
            <person name="Halim A."/>
            <person name="Hossen Q.M.M."/>
            <person name="Hossain M.Z."/>
            <person name="Ahmed R."/>
            <person name="Khan M.M."/>
            <person name="Islam R."/>
            <person name="Rashid M.M."/>
            <person name="Khan S.A."/>
            <person name="Rahman M.S."/>
            <person name="Alam M."/>
            <person name="Yahiya A.S."/>
            <person name="Khan M.S."/>
            <person name="Azam M.S."/>
            <person name="Haque T."/>
            <person name="Lashkar M.Z.H."/>
            <person name="Akhand A.I."/>
            <person name="Morshed G."/>
            <person name="Roy S."/>
            <person name="Uddin K.S."/>
            <person name="Rabeya T."/>
            <person name="Hossain A.S."/>
            <person name="Chowdhury A."/>
            <person name="Snigdha A.R."/>
            <person name="Mortoza M.S."/>
            <person name="Matin S.A."/>
            <person name="Hoque S.M.E."/>
            <person name="Islam M.K."/>
            <person name="Roy D.K."/>
            <person name="Haider R."/>
            <person name="Moosa M.M."/>
            <person name="Elias S.M."/>
            <person name="Hasan A.M."/>
            <person name="Jahan S."/>
            <person name="Shafiuddin M."/>
            <person name="Mahmood N."/>
            <person name="Shommy N.S."/>
        </authorList>
    </citation>
    <scope>NUCLEOTIDE SEQUENCE [LARGE SCALE GENOMIC DNA]</scope>
    <source>
        <strain evidence="8">cv. O-4</strain>
    </source>
</reference>
<dbReference type="SUPFAM" id="SSF56112">
    <property type="entry name" value="Protein kinase-like (PK-like)"/>
    <property type="match status" value="1"/>
</dbReference>
<evidence type="ECO:0008006" key="9">
    <source>
        <dbReference type="Google" id="ProtNLM"/>
    </source>
</evidence>
<dbReference type="Proteomes" id="UP000187203">
    <property type="component" value="Unassembled WGS sequence"/>
</dbReference>
<dbReference type="AlphaFoldDB" id="A0A1R3GZW9"/>
<feature type="transmembrane region" description="Helical" evidence="6">
    <location>
        <begin position="6"/>
        <end position="27"/>
    </location>
</feature>
<sequence length="194" mass="22102">MAFPLSYFIFILPAVLGIILSLAVFIIKKKKNEKEKEKKNEKQSNETETVTELGRMLKELLNDYQKQARAAVDEEAGKLQEQTETVTELAKMMRETLADFQKQAGISKNNNQTVERLSEDMLEQEKPHRFSSQLLQNFTSNYSTKLVEGGYGAVYKGRFPNGRQLAVKVLINNPGIAQVQQPIMMIIKMKQTTL</sequence>